<feature type="transmembrane region" description="Helical" evidence="2">
    <location>
        <begin position="240"/>
        <end position="263"/>
    </location>
</feature>
<feature type="transmembrane region" description="Helical" evidence="2">
    <location>
        <begin position="23"/>
        <end position="50"/>
    </location>
</feature>
<keyword evidence="2" id="KW-0812">Transmembrane</keyword>
<keyword evidence="2" id="KW-0472">Membrane</keyword>
<organism evidence="3">
    <name type="scientific">Alexandrium monilatum</name>
    <dbReference type="NCBI Taxonomy" id="311494"/>
    <lineage>
        <taxon>Eukaryota</taxon>
        <taxon>Sar</taxon>
        <taxon>Alveolata</taxon>
        <taxon>Dinophyceae</taxon>
        <taxon>Gonyaulacales</taxon>
        <taxon>Pyrocystaceae</taxon>
        <taxon>Alexandrium</taxon>
    </lineage>
</organism>
<feature type="transmembrane region" description="Helical" evidence="2">
    <location>
        <begin position="685"/>
        <end position="706"/>
    </location>
</feature>
<feature type="transmembrane region" description="Helical" evidence="2">
    <location>
        <begin position="789"/>
        <end position="817"/>
    </location>
</feature>
<feature type="transmembrane region" description="Helical" evidence="2">
    <location>
        <begin position="103"/>
        <end position="124"/>
    </location>
</feature>
<feature type="transmembrane region" description="Helical" evidence="2">
    <location>
        <begin position="190"/>
        <end position="212"/>
    </location>
</feature>
<feature type="region of interest" description="Disordered" evidence="1">
    <location>
        <begin position="472"/>
        <end position="491"/>
    </location>
</feature>
<feature type="transmembrane region" description="Helical" evidence="2">
    <location>
        <begin position="418"/>
        <end position="440"/>
    </location>
</feature>
<proteinExistence type="predicted"/>
<name>A0A7S4UYS3_9DINO</name>
<feature type="transmembrane region" description="Helical" evidence="2">
    <location>
        <begin position="515"/>
        <end position="540"/>
    </location>
</feature>
<feature type="transmembrane region" description="Helical" evidence="2">
    <location>
        <begin position="130"/>
        <end position="150"/>
    </location>
</feature>
<keyword evidence="2" id="KW-1133">Transmembrane helix</keyword>
<reference evidence="3" key="1">
    <citation type="submission" date="2021-01" db="EMBL/GenBank/DDBJ databases">
        <authorList>
            <person name="Corre E."/>
            <person name="Pelletier E."/>
            <person name="Niang G."/>
            <person name="Scheremetjew M."/>
            <person name="Finn R."/>
            <person name="Kale V."/>
            <person name="Holt S."/>
            <person name="Cochrane G."/>
            <person name="Meng A."/>
            <person name="Brown T."/>
            <person name="Cohen L."/>
        </authorList>
    </citation>
    <scope>NUCLEOTIDE SEQUENCE</scope>
    <source>
        <strain evidence="3">CCMP3105</strain>
    </source>
</reference>
<feature type="transmembrane region" description="Helical" evidence="2">
    <location>
        <begin position="552"/>
        <end position="578"/>
    </location>
</feature>
<feature type="transmembrane region" description="Helical" evidence="2">
    <location>
        <begin position="342"/>
        <end position="361"/>
    </location>
</feature>
<dbReference type="AlphaFoldDB" id="A0A7S4UYS3"/>
<evidence type="ECO:0000313" key="3">
    <source>
        <dbReference type="EMBL" id="CAE4597471.1"/>
    </source>
</evidence>
<feature type="transmembrane region" description="Helical" evidence="2">
    <location>
        <begin position="62"/>
        <end position="83"/>
    </location>
</feature>
<feature type="transmembrane region" description="Helical" evidence="2">
    <location>
        <begin position="837"/>
        <end position="861"/>
    </location>
</feature>
<feature type="transmembrane region" description="Helical" evidence="2">
    <location>
        <begin position="598"/>
        <end position="624"/>
    </location>
</feature>
<evidence type="ECO:0000256" key="1">
    <source>
        <dbReference type="SAM" id="MobiDB-lite"/>
    </source>
</evidence>
<sequence length="980" mass="108661">MPPARPFALADGFDADRHSWQAILCYHFLTTLTANAVVCTAAVLLWSTIGIGGTTFRLLEDYWWLALPLGALCAILLVGLYILDFFFPPHFNQVLALWPGDRIVGRTILGVAVALFVAAVLFLTSYFPSLPLLISIVLCPLAVFGAHVLYDPFALKEPKRQRSDIVNSDDMEAKEQLLNRIAGEESCVILYYKACIGTFVCGLVGNIVVFIIGTVDMAPSLDELAAGLSQEERDKKYMQWLVPLVLAISNLVFGFFVVLRVLVQPTYSHTDTNKNKIIADLLEHCLFMDLKERKTEILRRVKPAHIIVLERVERVEDVQCARQQYLEQHTAKVRELLTIIKVVVFFFLVMLGLSFCARQLLFACTHIASMIAGTVAFFFVGFCVSTYVSLWRVAIAMRRWMREMHTWKTMHSLLENDWVKAALMCLLIPFVPVVVLLSYLNQAVRKRRSLYGRPDLVPRGNGSSLLSAIPSSPLDSPGKQGQEEPRPEDSLLTPRVGRRITQMRSWNWLTITPRIHVLCLLYMAYTICLPLLTVGLAWLNKVIDQANISYPVVLLAIFVVGMILFILPTPGAAIYVFGGVVSAGQCPPKGTDQGFWTGAFVSILLGLVMKLFGCTIQQVIIGGLMGKSRYVRQTAGVHKVGIRCMEHVLRQKGYTAGKLAILCGGPDWPTSVFAGMLGLSLREMLMGTLPIIVLIIPMGLTGSLYLKKGEGGMWENLPSLFLVLSLMVNAALYAIAGWAMQQAFEKHQDELSRPLEQNVDLGWLDYRADYVKKRLQLQWTDLPKALRGVWLMGGCVQVFVCSAFLVAGGYLVGNFQVSDDIDSLSVIAGWDASDGLLTYPCLALLCIYTAAWFGHISVTLWQCWMQGRPRREAQKDADRMEAAWKEAYLRLCSGQEAGATLTTTETEETSATPPPSIVEETCATRTASETEETGPSGSPSEEKRPEADDWFSTAGVSKELWGLPGDAQVDVSPARASEDI</sequence>
<dbReference type="EMBL" id="HBNR01039525">
    <property type="protein sequence ID" value="CAE4597471.1"/>
    <property type="molecule type" value="Transcribed_RNA"/>
</dbReference>
<feature type="region of interest" description="Disordered" evidence="1">
    <location>
        <begin position="900"/>
        <end position="980"/>
    </location>
</feature>
<dbReference type="InterPro" id="IPR036259">
    <property type="entry name" value="MFS_trans_sf"/>
</dbReference>
<accession>A0A7S4UYS3</accession>
<gene>
    <name evidence="3" type="ORF">AMON00008_LOCUS27366</name>
</gene>
<feature type="transmembrane region" description="Helical" evidence="2">
    <location>
        <begin position="367"/>
        <end position="397"/>
    </location>
</feature>
<dbReference type="SUPFAM" id="SSF103473">
    <property type="entry name" value="MFS general substrate transporter"/>
    <property type="match status" value="1"/>
</dbReference>
<protein>
    <submittedName>
        <fullName evidence="3">Uncharacterized protein</fullName>
    </submittedName>
</protein>
<evidence type="ECO:0000256" key="2">
    <source>
        <dbReference type="SAM" id="Phobius"/>
    </source>
</evidence>
<feature type="transmembrane region" description="Helical" evidence="2">
    <location>
        <begin position="718"/>
        <end position="739"/>
    </location>
</feature>